<organism evidence="2 3">
    <name type="scientific">Thiorhodococcus drewsii AZ1</name>
    <dbReference type="NCBI Taxonomy" id="765913"/>
    <lineage>
        <taxon>Bacteria</taxon>
        <taxon>Pseudomonadati</taxon>
        <taxon>Pseudomonadota</taxon>
        <taxon>Gammaproteobacteria</taxon>
        <taxon>Chromatiales</taxon>
        <taxon>Chromatiaceae</taxon>
        <taxon>Thiorhodococcus</taxon>
    </lineage>
</organism>
<accession>G2DVP1</accession>
<dbReference type="InterPro" id="IPR003759">
    <property type="entry name" value="Cbl-bd_cap"/>
</dbReference>
<dbReference type="STRING" id="765913.ThidrDRAFT_0211"/>
<dbReference type="EMBL" id="AFWT01000001">
    <property type="protein sequence ID" value="EGV34056.1"/>
    <property type="molecule type" value="Genomic_DNA"/>
</dbReference>
<dbReference type="Pfam" id="PF02310">
    <property type="entry name" value="B12-binding"/>
    <property type="match status" value="1"/>
</dbReference>
<proteinExistence type="predicted"/>
<gene>
    <name evidence="2" type="ORF">ThidrDRAFT_0211</name>
</gene>
<dbReference type="Pfam" id="PF02607">
    <property type="entry name" value="B12-binding_2"/>
    <property type="match status" value="1"/>
</dbReference>
<dbReference type="Gene3D" id="1.10.1240.10">
    <property type="entry name" value="Methionine synthase domain"/>
    <property type="match status" value="1"/>
</dbReference>
<dbReference type="InterPro" id="IPR036724">
    <property type="entry name" value="Cobalamin-bd_sf"/>
</dbReference>
<dbReference type="SUPFAM" id="SSF52242">
    <property type="entry name" value="Cobalamin (vitamin B12)-binding domain"/>
    <property type="match status" value="1"/>
</dbReference>
<keyword evidence="3" id="KW-1185">Reference proteome</keyword>
<sequence>MPTQNSINTDRTNALTNRIAALIPCPPVAAQLYAERADALASQVSSRLAHHPKIAAFLNGNPFRLLEINHRNHAALIAGILRTNDFKLLAKVLSWSYHAYHGQGVPYEYFLARNLAWKEAIQAQLPALEAHCLLDLYDWILGAHQDIIHAAEAYRIEGPGIPQELHEAYAAILESLIAGDYLNALEHCHRLLDNGLPFPKLLQYIVYPAMFEIGERWENGDVSIAMEHQATSTAYLMLSTLYYAQPFPAAHRGEAIVAPVTNEFHELGAWMVSACLELDGWNVTLLPGDTTLEGITEAARRVSPRFVALSISLPSNVPIARKVIETLRASLPADSNTHILVGGRALLTAPSLAEWLGADLSLPDCESAVDWARTLPSAA</sequence>
<evidence type="ECO:0000313" key="2">
    <source>
        <dbReference type="EMBL" id="EGV34056.1"/>
    </source>
</evidence>
<name>G2DVP1_9GAMM</name>
<feature type="domain" description="B12-binding" evidence="1">
    <location>
        <begin position="252"/>
        <end position="379"/>
    </location>
</feature>
<dbReference type="Proteomes" id="UP000004200">
    <property type="component" value="Unassembled WGS sequence"/>
</dbReference>
<dbReference type="AlphaFoldDB" id="G2DVP1"/>
<dbReference type="Gene3D" id="3.40.50.280">
    <property type="entry name" value="Cobalamin-binding domain"/>
    <property type="match status" value="1"/>
</dbReference>
<evidence type="ECO:0000313" key="3">
    <source>
        <dbReference type="Proteomes" id="UP000004200"/>
    </source>
</evidence>
<dbReference type="PROSITE" id="PS51332">
    <property type="entry name" value="B12_BINDING"/>
    <property type="match status" value="1"/>
</dbReference>
<dbReference type="eggNOG" id="COG5012">
    <property type="taxonomic scope" value="Bacteria"/>
</dbReference>
<dbReference type="InterPro" id="IPR036594">
    <property type="entry name" value="Meth_synthase_dom"/>
</dbReference>
<reference evidence="2 3" key="1">
    <citation type="submission" date="2011-06" db="EMBL/GenBank/DDBJ databases">
        <title>The draft genome of Thiorhodococcus drewsii AZ1.</title>
        <authorList>
            <consortium name="US DOE Joint Genome Institute (JGI-PGF)"/>
            <person name="Lucas S."/>
            <person name="Han J."/>
            <person name="Lapidus A."/>
            <person name="Cheng J.-F."/>
            <person name="Goodwin L."/>
            <person name="Pitluck S."/>
            <person name="Peters L."/>
            <person name="Land M.L."/>
            <person name="Hauser L."/>
            <person name="Vogl K."/>
            <person name="Liu Z."/>
            <person name="Imhoff J."/>
            <person name="Thiel V."/>
            <person name="Frigaard N.-U."/>
            <person name="Bryant D.A."/>
            <person name="Woyke T.J."/>
        </authorList>
    </citation>
    <scope>NUCLEOTIDE SEQUENCE [LARGE SCALE GENOMIC DNA]</scope>
    <source>
        <strain evidence="2 3">AZ1</strain>
    </source>
</reference>
<comment type="caution">
    <text evidence="2">The sequence shown here is derived from an EMBL/GenBank/DDBJ whole genome shotgun (WGS) entry which is preliminary data.</text>
</comment>
<dbReference type="GO" id="GO:0046872">
    <property type="term" value="F:metal ion binding"/>
    <property type="evidence" value="ECO:0007669"/>
    <property type="project" value="InterPro"/>
</dbReference>
<protein>
    <submittedName>
        <fullName evidence="2">Cobalamin B12-binding domain protein</fullName>
    </submittedName>
</protein>
<dbReference type="OrthoDB" id="5756833at2"/>
<dbReference type="GO" id="GO:0031419">
    <property type="term" value="F:cobalamin binding"/>
    <property type="evidence" value="ECO:0007669"/>
    <property type="project" value="InterPro"/>
</dbReference>
<dbReference type="RefSeq" id="WP_007038927.1">
    <property type="nucleotide sequence ID" value="NZ_AFWT01000001.1"/>
</dbReference>
<evidence type="ECO:0000259" key="1">
    <source>
        <dbReference type="PROSITE" id="PS51332"/>
    </source>
</evidence>
<dbReference type="InterPro" id="IPR006158">
    <property type="entry name" value="Cobalamin-bd"/>
</dbReference>